<feature type="region of interest" description="Disordered" evidence="1">
    <location>
        <begin position="37"/>
        <end position="77"/>
    </location>
</feature>
<feature type="compositionally biased region" description="Basic residues" evidence="1">
    <location>
        <begin position="318"/>
        <end position="330"/>
    </location>
</feature>
<keyword evidence="3" id="KW-1185">Reference proteome</keyword>
<protein>
    <submittedName>
        <fullName evidence="2">Uncharacterized protein</fullName>
    </submittedName>
</protein>
<feature type="region of interest" description="Disordered" evidence="1">
    <location>
        <begin position="950"/>
        <end position="1389"/>
    </location>
</feature>
<feature type="compositionally biased region" description="Low complexity" evidence="1">
    <location>
        <begin position="836"/>
        <end position="849"/>
    </location>
</feature>
<feature type="compositionally biased region" description="Basic and acidic residues" evidence="1">
    <location>
        <begin position="1151"/>
        <end position="1178"/>
    </location>
</feature>
<reference evidence="2 3" key="1">
    <citation type="journal article" date="2024" name="Nat. Commun.">
        <title>Phylogenomics reveals the evolutionary origins of lichenization in chlorophyte algae.</title>
        <authorList>
            <person name="Puginier C."/>
            <person name="Libourel C."/>
            <person name="Otte J."/>
            <person name="Skaloud P."/>
            <person name="Haon M."/>
            <person name="Grisel S."/>
            <person name="Petersen M."/>
            <person name="Berrin J.G."/>
            <person name="Delaux P.M."/>
            <person name="Dal Grande F."/>
            <person name="Keller J."/>
        </authorList>
    </citation>
    <scope>NUCLEOTIDE SEQUENCE [LARGE SCALE GENOMIC DNA]</scope>
    <source>
        <strain evidence="2 3">SAG 2145</strain>
    </source>
</reference>
<evidence type="ECO:0000256" key="1">
    <source>
        <dbReference type="SAM" id="MobiDB-lite"/>
    </source>
</evidence>
<sequence length="1698" mass="175081">MATVEARGPALPFPVEAAAKPRPFKLKVKVGGQLLATWSPGAQEDGRPQSSHNGFSSQQPASKPTQPAYTRSPIPALDRMLHLRERLGALGLPSGKLLERLTFPPLPPLPQVSKVPLSSIGPAAVPEGPSAEVPMRQMSNKLPRPGKRPRPAPQPNGSGQAPSAKRPALDPANAAVAAAAAAPARGPGNLPEAPQARSDGRPHTAGPGLRELNRAASGELLHGGREASRLAAASGKPAMRGAMQHLDSSSEGQPADTSWRGDAAGLASARSKTRQGSAAATALQPETSQGVGGDLPRSAAALDGVLATGSPTSWGVACKRHRSSKSRKPRVPSYLPGGAASVRLRPLATDEHPATWSPSAGAPARSHFHPAPAADVRCQAAGVQPLPGRLQNGYSRDVEAAPARGTPGSRRPPREPQPDNARPASGPPGRKGPSASASASRGNAKGKQPTQSGVAPGPHPSKPLMDEELAQPAIHRNGLLPHAKQGNDGPSQHRPAQDDADAVSRRSETPGLQTLMRSDSGIPDYGMPREGAAEETALELAEQLPEAAGQAASLSLGPSQPPSIPAPSIAADSQGPEKQRSGSPVCTSPAPPSTIHAAQKLQKGSGSVSQSDVHHPTDKHLDVVSDAFPVSSPRGDAAPHVVDAASSPSRVQPHILATSAADVADAPLAKSPVSAAQPHPQTTVKQAEQPIGASVMEKGSEPTHVPHVVSERNAGLAMVSNGAHGSTAEPAAAPEPIQGTFQGSQSTFAPAADAAADAEGSQEAPPIKVLPPIRTHISQESPPPSQAVAGAAAAPEGGTAGDIRRSSNDIEVPPGEEEMTPRADGTTWGGPSAAGTPLVVPTALAVAAPSGPDGQALPDAGEDGAATPPPGVTPRVAPPDATPQKQQSSAEKAAMGGYAQPTCWDTYHHNGMYWGNQPHEQPSGYWQGQDSQWQQHWGQYGYWSQPQWQGSHVAGHWHPPQPPPGHPGPQPPDESPPLPTEPPPPLPNEPPPPLPGPESEPPPRPHPWQLPWGTAVMEPAPKPSPPPTSSHKPPTPSRPASASRQVPKGAAAPSSLPVPVSGQSLPTSTNPQAGSQPTGSRSGVPLKGSIPPGGSGAPKPAAAAAAAPAAAAASAADASSHPAPEAPRPAIHPGPAADALVLGGSASNRTAQDRRGDERGRPSLHEGRGRDSIRHTSDASRQGSRPLSAAVPEGQTPQPGPRSANGLSGDLRAAEVADKPRPELQRSGSREVPGRQHEAGPTAAAVGRHGRFTDDTHPSSQSGSPCHPAPHGSRAPASSRKQSADDAQGGSRSGSPRHRVSHHPKPSLQSDAPAKRSRFVEGRGGLSPHPTSGDLQQQQPQQLAEDEVSECQGVSGANRKGSKGSWQNKGGRVDQQQQQAGAGREGSCCSLADGASAPAALSGAPQASGAVGGVVDLTWLLDHRASLNKDEIQNEGKSLKKIYTSMKVAAGKAYSPEAAHVLLESCFKFLQAAAIQEEECNTLKKEHGHHVRVKRAEELHRILMQIVGLLKITHDEARSLKEQTLGTRAVWLLSGRMMHACTARAAHIMQHRARHNMAVVKTLLHDASTFKGEGHQKPSPDSNLSASTATGPGSTPPARNGVLIPAEDIPDLLSVLQATSQHFATLQKMQQVNDQFAAFEEDAKKAGQPAAMQFAGSLVLMANADGGIGPVHVMLNAGRPALDLLPRVQAESARAFGR</sequence>
<feature type="region of interest" description="Disordered" evidence="1">
    <location>
        <begin position="671"/>
        <end position="703"/>
    </location>
</feature>
<feature type="compositionally biased region" description="Pro residues" evidence="1">
    <location>
        <begin position="1020"/>
        <end position="1037"/>
    </location>
</feature>
<feature type="compositionally biased region" description="Polar residues" evidence="1">
    <location>
        <begin position="48"/>
        <end position="69"/>
    </location>
</feature>
<feature type="compositionally biased region" description="Pro residues" evidence="1">
    <location>
        <begin position="959"/>
        <end position="1008"/>
    </location>
</feature>
<accession>A0AAW1RMS1</accession>
<feature type="compositionally biased region" description="Polar residues" evidence="1">
    <location>
        <begin position="1061"/>
        <end position="1081"/>
    </location>
</feature>
<feature type="compositionally biased region" description="Low complexity" evidence="1">
    <location>
        <begin position="1097"/>
        <end position="1123"/>
    </location>
</feature>
<feature type="compositionally biased region" description="Polar residues" evidence="1">
    <location>
        <begin position="602"/>
        <end position="611"/>
    </location>
</feature>
<comment type="caution">
    <text evidence="2">The sequence shown here is derived from an EMBL/GenBank/DDBJ whole genome shotgun (WGS) entry which is preliminary data.</text>
</comment>
<feature type="compositionally biased region" description="Basic residues" evidence="1">
    <location>
        <begin position="1295"/>
        <end position="1305"/>
    </location>
</feature>
<feature type="compositionally biased region" description="Low complexity" evidence="1">
    <location>
        <begin position="169"/>
        <end position="191"/>
    </location>
</feature>
<feature type="compositionally biased region" description="Basic and acidic residues" evidence="1">
    <location>
        <begin position="612"/>
        <end position="623"/>
    </location>
</feature>
<feature type="compositionally biased region" description="Low complexity" evidence="1">
    <location>
        <begin position="534"/>
        <end position="552"/>
    </location>
</feature>
<feature type="compositionally biased region" description="Polar residues" evidence="1">
    <location>
        <begin position="1579"/>
        <end position="1593"/>
    </location>
</feature>
<feature type="region of interest" description="Disordered" evidence="1">
    <location>
        <begin position="93"/>
        <end position="650"/>
    </location>
</feature>
<feature type="compositionally biased region" description="Polar residues" evidence="1">
    <location>
        <begin position="739"/>
        <end position="748"/>
    </location>
</feature>
<gene>
    <name evidence="2" type="ORF">WJX74_004609</name>
</gene>
<organism evidence="2 3">
    <name type="scientific">Apatococcus lobatus</name>
    <dbReference type="NCBI Taxonomy" id="904363"/>
    <lineage>
        <taxon>Eukaryota</taxon>
        <taxon>Viridiplantae</taxon>
        <taxon>Chlorophyta</taxon>
        <taxon>core chlorophytes</taxon>
        <taxon>Trebouxiophyceae</taxon>
        <taxon>Chlorellales</taxon>
        <taxon>Chlorellaceae</taxon>
        <taxon>Apatococcus</taxon>
    </lineage>
</organism>
<feature type="compositionally biased region" description="Polar residues" evidence="1">
    <location>
        <begin position="274"/>
        <end position="289"/>
    </location>
</feature>
<dbReference type="EMBL" id="JALJOS010000009">
    <property type="protein sequence ID" value="KAK9834557.1"/>
    <property type="molecule type" value="Genomic_DNA"/>
</dbReference>
<feature type="compositionally biased region" description="Low complexity" evidence="1">
    <location>
        <begin position="749"/>
        <end position="758"/>
    </location>
</feature>
<feature type="compositionally biased region" description="Polar residues" evidence="1">
    <location>
        <begin position="246"/>
        <end position="256"/>
    </location>
</feature>
<evidence type="ECO:0000313" key="3">
    <source>
        <dbReference type="Proteomes" id="UP001438707"/>
    </source>
</evidence>
<dbReference type="Proteomes" id="UP001438707">
    <property type="component" value="Unassembled WGS sequence"/>
</dbReference>
<feature type="region of interest" description="Disordered" evidence="1">
    <location>
        <begin position="720"/>
        <end position="896"/>
    </location>
</feature>
<feature type="compositionally biased region" description="Basic and acidic residues" evidence="1">
    <location>
        <begin position="1212"/>
        <end position="1238"/>
    </location>
</feature>
<evidence type="ECO:0000313" key="2">
    <source>
        <dbReference type="EMBL" id="KAK9834557.1"/>
    </source>
</evidence>
<proteinExistence type="predicted"/>
<name>A0AAW1RMS1_9CHLO</name>
<feature type="compositionally biased region" description="Pro residues" evidence="1">
    <location>
        <begin position="867"/>
        <end position="881"/>
    </location>
</feature>
<feature type="region of interest" description="Disordered" evidence="1">
    <location>
        <begin position="1570"/>
        <end position="1601"/>
    </location>
</feature>
<feature type="compositionally biased region" description="Low complexity" evidence="1">
    <location>
        <begin position="786"/>
        <end position="797"/>
    </location>
</feature>